<dbReference type="RefSeq" id="WP_014239666.1">
    <property type="nucleotide sequence ID" value="NC_016617.1"/>
</dbReference>
<gene>
    <name evidence="2" type="ORF">AZOBR_70006</name>
</gene>
<evidence type="ECO:0000313" key="3">
    <source>
        <dbReference type="Proteomes" id="UP000007319"/>
    </source>
</evidence>
<dbReference type="KEGG" id="abs:AZOBR_70006"/>
<feature type="region of interest" description="Disordered" evidence="1">
    <location>
        <begin position="15"/>
        <end position="40"/>
    </location>
</feature>
<dbReference type="Proteomes" id="UP000007319">
    <property type="component" value="Chromosome"/>
</dbReference>
<evidence type="ECO:0000256" key="1">
    <source>
        <dbReference type="SAM" id="MobiDB-lite"/>
    </source>
</evidence>
<name>A0A9P1JPK1_9PROT</name>
<organism evidence="2 3">
    <name type="scientific">Azospirillum baldaniorum</name>
    <dbReference type="NCBI Taxonomy" id="1064539"/>
    <lineage>
        <taxon>Bacteria</taxon>
        <taxon>Pseudomonadati</taxon>
        <taxon>Pseudomonadota</taxon>
        <taxon>Alphaproteobacteria</taxon>
        <taxon>Rhodospirillales</taxon>
        <taxon>Azospirillaceae</taxon>
        <taxon>Azospirillum</taxon>
    </lineage>
</organism>
<proteinExistence type="predicted"/>
<accession>A0A9P1JPK1</accession>
<evidence type="ECO:0000313" key="2">
    <source>
        <dbReference type="EMBL" id="CCC97370.1"/>
    </source>
</evidence>
<protein>
    <submittedName>
        <fullName evidence="2">Uncharacterized protein</fullName>
    </submittedName>
</protein>
<keyword evidence="3" id="KW-1185">Reference proteome</keyword>
<reference evidence="2 3" key="1">
    <citation type="journal article" date="2011" name="PLoS Genet.">
        <title>Azospirillum genomes reveal transition of bacteria from aquatic to terrestrial environments.</title>
        <authorList>
            <person name="Wisniewski-Dye F."/>
            <person name="Borziak K."/>
            <person name="Khalsa-Moyers G."/>
            <person name="Alexandre G."/>
            <person name="Sukharnikov L.O."/>
            <person name="Wuichet K."/>
            <person name="Hurst G.B."/>
            <person name="McDonald W.H."/>
            <person name="Robertson J.S."/>
            <person name="Barbe V."/>
            <person name="Calteau A."/>
            <person name="Rouy Z."/>
            <person name="Mangenot S."/>
            <person name="Prigent-Combaret C."/>
            <person name="Normand P."/>
            <person name="Boyer M."/>
            <person name="Siguier P."/>
            <person name="Dessaux Y."/>
            <person name="Elmerich C."/>
            <person name="Condemine G."/>
            <person name="Krishnen G."/>
            <person name="Kennedy I."/>
            <person name="Paterson A.H."/>
            <person name="Gonzalez V."/>
            <person name="Mavingui P."/>
            <person name="Zhulin I.B."/>
        </authorList>
    </citation>
    <scope>NUCLEOTIDE SEQUENCE [LARGE SCALE GENOMIC DNA]</scope>
    <source>
        <strain evidence="2 3">Sp245</strain>
    </source>
</reference>
<sequence length="267" mass="27822">MDALSPLAGTPAAAATKTTSAAQGAASNPPGAATTATTTSAKDTLSLSPLAASLKGPSLDLFNKLKQNERTLLSGLVDSGKITGDDVNNALMGSLKMARSTAFMNGGRMFESQNRGLFARAATVTADEMLKATDDTLARRKELVARLGELDKNGQGGSADYGEILRALSGVEPGAGADQPSAEPHGNSRATAHLRQTRLFSPYYMKLGDPFFIRNGEEEAASNKLKEAGVSLSSLTDAARGMAEDNVADMVQQQASDRAEIMRRNGG</sequence>
<dbReference type="EMBL" id="HE577327">
    <property type="protein sequence ID" value="CCC97370.1"/>
    <property type="molecule type" value="Genomic_DNA"/>
</dbReference>
<dbReference type="AlphaFoldDB" id="A0A9P1JPK1"/>